<organism evidence="5 6">
    <name type="scientific">Branchiibius hedensis</name>
    <dbReference type="NCBI Taxonomy" id="672460"/>
    <lineage>
        <taxon>Bacteria</taxon>
        <taxon>Bacillati</taxon>
        <taxon>Actinomycetota</taxon>
        <taxon>Actinomycetes</taxon>
        <taxon>Micrococcales</taxon>
        <taxon>Dermacoccaceae</taxon>
        <taxon>Branchiibius</taxon>
    </lineage>
</organism>
<evidence type="ECO:0000256" key="2">
    <source>
        <dbReference type="ARBA" id="ARBA00023125"/>
    </source>
</evidence>
<accession>A0A2Y8ZM18</accession>
<dbReference type="AlphaFoldDB" id="A0A2Y8ZM18"/>
<keyword evidence="1" id="KW-0805">Transcription regulation</keyword>
<protein>
    <submittedName>
        <fullName evidence="5">DNA-binding transcriptional regulator, MarR family</fullName>
    </submittedName>
</protein>
<dbReference type="GO" id="GO:0003677">
    <property type="term" value="F:DNA binding"/>
    <property type="evidence" value="ECO:0007669"/>
    <property type="project" value="UniProtKB-KW"/>
</dbReference>
<sequence length="167" mass="18382">MSGKLPFDPIARARELWRARWGADAPYDAMATATSIMRVQQRLLADLDAAVAPYGLTFARYEALVLLAFSRTGDLPMSKVGERLMIHPTSATNIVQRLAADGLVERVPNPQDGRGTLARITPAGTNRMEEATAALHAIDFGLAGVSEREHGQLWRLLRNIRKRSGDF</sequence>
<dbReference type="PANTHER" id="PTHR33164:SF101">
    <property type="entry name" value="TRANSCRIPTIONAL REPRESSOR MPRA"/>
    <property type="match status" value="1"/>
</dbReference>
<evidence type="ECO:0000313" key="6">
    <source>
        <dbReference type="Proteomes" id="UP000250028"/>
    </source>
</evidence>
<evidence type="ECO:0000256" key="1">
    <source>
        <dbReference type="ARBA" id="ARBA00023015"/>
    </source>
</evidence>
<dbReference type="PROSITE" id="PS50995">
    <property type="entry name" value="HTH_MARR_2"/>
    <property type="match status" value="1"/>
</dbReference>
<feature type="domain" description="HTH marR-type" evidence="4">
    <location>
        <begin position="29"/>
        <end position="162"/>
    </location>
</feature>
<dbReference type="SUPFAM" id="SSF46785">
    <property type="entry name" value="Winged helix' DNA-binding domain"/>
    <property type="match status" value="1"/>
</dbReference>
<name>A0A2Y8ZM18_9MICO</name>
<reference evidence="6" key="1">
    <citation type="submission" date="2016-10" db="EMBL/GenBank/DDBJ databases">
        <authorList>
            <person name="Varghese N."/>
            <person name="Submissions S."/>
        </authorList>
    </citation>
    <scope>NUCLEOTIDE SEQUENCE [LARGE SCALE GENOMIC DNA]</scope>
    <source>
        <strain evidence="6">DSM 22951</strain>
    </source>
</reference>
<dbReference type="InterPro" id="IPR039422">
    <property type="entry name" value="MarR/SlyA-like"/>
</dbReference>
<dbReference type="SMART" id="SM00347">
    <property type="entry name" value="HTH_MARR"/>
    <property type="match status" value="1"/>
</dbReference>
<keyword evidence="2 5" id="KW-0238">DNA-binding</keyword>
<evidence type="ECO:0000313" key="5">
    <source>
        <dbReference type="EMBL" id="SSA33320.1"/>
    </source>
</evidence>
<dbReference type="InterPro" id="IPR036388">
    <property type="entry name" value="WH-like_DNA-bd_sf"/>
</dbReference>
<proteinExistence type="predicted"/>
<keyword evidence="3" id="KW-0804">Transcription</keyword>
<dbReference type="Gene3D" id="1.10.10.10">
    <property type="entry name" value="Winged helix-like DNA-binding domain superfamily/Winged helix DNA-binding domain"/>
    <property type="match status" value="1"/>
</dbReference>
<evidence type="ECO:0000259" key="4">
    <source>
        <dbReference type="PROSITE" id="PS50995"/>
    </source>
</evidence>
<dbReference type="PROSITE" id="PS01117">
    <property type="entry name" value="HTH_MARR_1"/>
    <property type="match status" value="1"/>
</dbReference>
<dbReference type="InterPro" id="IPR000835">
    <property type="entry name" value="HTH_MarR-typ"/>
</dbReference>
<keyword evidence="6" id="KW-1185">Reference proteome</keyword>
<dbReference type="GO" id="GO:0006950">
    <property type="term" value="P:response to stress"/>
    <property type="evidence" value="ECO:0007669"/>
    <property type="project" value="TreeGrafter"/>
</dbReference>
<evidence type="ECO:0000256" key="3">
    <source>
        <dbReference type="ARBA" id="ARBA00023163"/>
    </source>
</evidence>
<dbReference type="RefSeq" id="WP_245933960.1">
    <property type="nucleotide sequence ID" value="NZ_QGDN01000001.1"/>
</dbReference>
<dbReference type="InterPro" id="IPR036390">
    <property type="entry name" value="WH_DNA-bd_sf"/>
</dbReference>
<dbReference type="GO" id="GO:0003700">
    <property type="term" value="F:DNA-binding transcription factor activity"/>
    <property type="evidence" value="ECO:0007669"/>
    <property type="project" value="InterPro"/>
</dbReference>
<dbReference type="EMBL" id="UESZ01000001">
    <property type="protein sequence ID" value="SSA33320.1"/>
    <property type="molecule type" value="Genomic_DNA"/>
</dbReference>
<gene>
    <name evidence="5" type="ORF">SAMN04489750_0594</name>
</gene>
<dbReference type="Proteomes" id="UP000250028">
    <property type="component" value="Unassembled WGS sequence"/>
</dbReference>
<dbReference type="PANTHER" id="PTHR33164">
    <property type="entry name" value="TRANSCRIPTIONAL REGULATOR, MARR FAMILY"/>
    <property type="match status" value="1"/>
</dbReference>
<dbReference type="InterPro" id="IPR023187">
    <property type="entry name" value="Tscrpt_reg_MarR-type_CS"/>
</dbReference>
<dbReference type="Pfam" id="PF12802">
    <property type="entry name" value="MarR_2"/>
    <property type="match status" value="1"/>
</dbReference>